<keyword evidence="7" id="KW-1185">Reference proteome</keyword>
<dbReference type="PIRSF" id="PIRSF004505">
    <property type="entry name" value="MT_bac"/>
    <property type="match status" value="1"/>
</dbReference>
<evidence type="ECO:0000256" key="2">
    <source>
        <dbReference type="ARBA" id="ARBA00022679"/>
    </source>
</evidence>
<dbReference type="PANTHER" id="PTHR33603">
    <property type="entry name" value="METHYLTRANSFERASE"/>
    <property type="match status" value="1"/>
</dbReference>
<comment type="function">
    <text evidence="5">Specifically methylates the pseudouridine at position 1915 (m3Psi1915) in 23S rRNA.</text>
</comment>
<gene>
    <name evidence="5 6" type="primary">rlmH</name>
    <name evidence="6" type="ORF">NCTC10184_00572</name>
</gene>
<keyword evidence="5" id="KW-0963">Cytoplasm</keyword>
<dbReference type="OrthoDB" id="9806643at2"/>
<dbReference type="EC" id="2.1.1.177" evidence="5"/>
<dbReference type="CDD" id="cd18081">
    <property type="entry name" value="RlmH-like"/>
    <property type="match status" value="1"/>
</dbReference>
<dbReference type="InterPro" id="IPR029028">
    <property type="entry name" value="Alpha/beta_knot_MTases"/>
</dbReference>
<dbReference type="AlphaFoldDB" id="A0A449BAW5"/>
<feature type="binding site" evidence="5">
    <location>
        <position position="101"/>
    </location>
    <ligand>
        <name>S-adenosyl-L-methionine</name>
        <dbReference type="ChEBI" id="CHEBI:59789"/>
    </ligand>
</feature>
<evidence type="ECO:0000313" key="6">
    <source>
        <dbReference type="EMBL" id="VEU78331.1"/>
    </source>
</evidence>
<comment type="subunit">
    <text evidence="5">Homodimer.</text>
</comment>
<proteinExistence type="inferred from homology"/>
<organism evidence="6 7">
    <name type="scientific">Mycoplasmopsis columbinasalis</name>
    <dbReference type="NCBI Taxonomy" id="114880"/>
    <lineage>
        <taxon>Bacteria</taxon>
        <taxon>Bacillati</taxon>
        <taxon>Mycoplasmatota</taxon>
        <taxon>Mycoplasmoidales</taxon>
        <taxon>Metamycoplasmataceae</taxon>
        <taxon>Mycoplasmopsis</taxon>
    </lineage>
</organism>
<dbReference type="RefSeq" id="WP_129623159.1">
    <property type="nucleotide sequence ID" value="NZ_LR215043.1"/>
</dbReference>
<dbReference type="Gene3D" id="3.40.1280.10">
    <property type="match status" value="1"/>
</dbReference>
<keyword evidence="5" id="KW-0698">rRNA processing</keyword>
<reference evidence="6 7" key="1">
    <citation type="submission" date="2019-01" db="EMBL/GenBank/DDBJ databases">
        <authorList>
            <consortium name="Pathogen Informatics"/>
        </authorList>
    </citation>
    <scope>NUCLEOTIDE SEQUENCE [LARGE SCALE GENOMIC DNA]</scope>
    <source>
        <strain evidence="6 7">NCTC10184</strain>
    </source>
</reference>
<dbReference type="EMBL" id="LR215043">
    <property type="protein sequence ID" value="VEU78331.1"/>
    <property type="molecule type" value="Genomic_DNA"/>
</dbReference>
<keyword evidence="1 5" id="KW-0489">Methyltransferase</keyword>
<dbReference type="InterPro" id="IPR029026">
    <property type="entry name" value="tRNA_m1G_MTases_N"/>
</dbReference>
<feature type="binding site" evidence="5">
    <location>
        <position position="74"/>
    </location>
    <ligand>
        <name>S-adenosyl-L-methionine</name>
        <dbReference type="ChEBI" id="CHEBI:59789"/>
    </ligand>
</feature>
<keyword evidence="2 5" id="KW-0808">Transferase</keyword>
<dbReference type="KEGG" id="mcob:NCTC10184_00572"/>
<comment type="similarity">
    <text evidence="4 5">Belongs to the RNA methyltransferase RlmH family.</text>
</comment>
<dbReference type="GO" id="GO:0005737">
    <property type="term" value="C:cytoplasm"/>
    <property type="evidence" value="ECO:0007669"/>
    <property type="project" value="UniProtKB-SubCell"/>
</dbReference>
<name>A0A449BAW5_9BACT</name>
<dbReference type="Proteomes" id="UP000290876">
    <property type="component" value="Chromosome"/>
</dbReference>
<protein>
    <recommendedName>
        <fullName evidence="5">Ribosomal RNA large subunit methyltransferase H</fullName>
        <ecNumber evidence="5">2.1.1.177</ecNumber>
    </recommendedName>
    <alternativeName>
        <fullName evidence="5">23S rRNA (pseudouridine1915-N3)-methyltransferase</fullName>
    </alternativeName>
    <alternativeName>
        <fullName evidence="5">23S rRNA m3Psi1915 methyltransferase</fullName>
    </alternativeName>
    <alternativeName>
        <fullName evidence="5">rRNA (pseudouridine-N3-)-methyltransferase RlmH</fullName>
    </alternativeName>
</protein>
<evidence type="ECO:0000313" key="7">
    <source>
        <dbReference type="Proteomes" id="UP000290876"/>
    </source>
</evidence>
<keyword evidence="3 5" id="KW-0949">S-adenosyl-L-methionine</keyword>
<dbReference type="GO" id="GO:0070038">
    <property type="term" value="F:rRNA (pseudouridine-N3-)-methyltransferase activity"/>
    <property type="evidence" value="ECO:0007669"/>
    <property type="project" value="UniProtKB-UniRule"/>
</dbReference>
<dbReference type="HAMAP" id="MF_00658">
    <property type="entry name" value="23SrRNA_methyltr_H"/>
    <property type="match status" value="1"/>
</dbReference>
<comment type="catalytic activity">
    <reaction evidence="5">
        <text>pseudouridine(1915) in 23S rRNA + S-adenosyl-L-methionine = N(3)-methylpseudouridine(1915) in 23S rRNA + S-adenosyl-L-homocysteine + H(+)</text>
        <dbReference type="Rhea" id="RHEA:42752"/>
        <dbReference type="Rhea" id="RHEA-COMP:10221"/>
        <dbReference type="Rhea" id="RHEA-COMP:10222"/>
        <dbReference type="ChEBI" id="CHEBI:15378"/>
        <dbReference type="ChEBI" id="CHEBI:57856"/>
        <dbReference type="ChEBI" id="CHEBI:59789"/>
        <dbReference type="ChEBI" id="CHEBI:65314"/>
        <dbReference type="ChEBI" id="CHEBI:74486"/>
        <dbReference type="EC" id="2.1.1.177"/>
    </reaction>
</comment>
<dbReference type="InterPro" id="IPR003742">
    <property type="entry name" value="RlmH-like"/>
</dbReference>
<evidence type="ECO:0000256" key="4">
    <source>
        <dbReference type="ARBA" id="ARBA00038303"/>
    </source>
</evidence>
<evidence type="ECO:0000256" key="5">
    <source>
        <dbReference type="HAMAP-Rule" id="MF_00658"/>
    </source>
</evidence>
<dbReference type="SUPFAM" id="SSF75217">
    <property type="entry name" value="alpha/beta knot"/>
    <property type="match status" value="1"/>
</dbReference>
<comment type="subcellular location">
    <subcellularLocation>
        <location evidence="5">Cytoplasm</location>
    </subcellularLocation>
</comment>
<sequence length="151" mass="17716">MRQIRLIYVGSYTPEFKKLFDEYIRKIGIFANVTTYEVKEFAQFKNIEEKKQRETKEILTTLNKIEGDNKVILLSLNGKEQSSTEFAHLIEQNTNLTFIIGGSDGVVEENFKTCTRLAFSKMTFPHQLFGVMLTEQIYRGFMIINNRKYHK</sequence>
<evidence type="ECO:0000256" key="3">
    <source>
        <dbReference type="ARBA" id="ARBA00022691"/>
    </source>
</evidence>
<dbReference type="PANTHER" id="PTHR33603:SF1">
    <property type="entry name" value="RIBOSOMAL RNA LARGE SUBUNIT METHYLTRANSFERASE H"/>
    <property type="match status" value="1"/>
</dbReference>
<feature type="binding site" evidence="5">
    <location>
        <begin position="119"/>
        <end position="124"/>
    </location>
    <ligand>
        <name>S-adenosyl-L-methionine</name>
        <dbReference type="ChEBI" id="CHEBI:59789"/>
    </ligand>
</feature>
<evidence type="ECO:0000256" key="1">
    <source>
        <dbReference type="ARBA" id="ARBA00022603"/>
    </source>
</evidence>
<dbReference type="Pfam" id="PF02590">
    <property type="entry name" value="SPOUT_MTase"/>
    <property type="match status" value="1"/>
</dbReference>
<accession>A0A449BAW5</accession>